<dbReference type="EMBL" id="VGLS01000062">
    <property type="protein sequence ID" value="MBM3222847.1"/>
    <property type="molecule type" value="Genomic_DNA"/>
</dbReference>
<evidence type="ECO:0000256" key="8">
    <source>
        <dbReference type="ARBA" id="ARBA00022840"/>
    </source>
</evidence>
<comment type="similarity">
    <text evidence="3 11">Belongs to the NadD family.</text>
</comment>
<dbReference type="CDD" id="cd02165">
    <property type="entry name" value="NMNAT"/>
    <property type="match status" value="1"/>
</dbReference>
<dbReference type="InterPro" id="IPR005248">
    <property type="entry name" value="NadD/NMNAT"/>
</dbReference>
<comment type="function">
    <text evidence="1 11">Catalyzes the reversible adenylation of nicotinate mononucleotide (NaMN) to nicotinic acid adenine dinucleotide (NaAD).</text>
</comment>
<keyword evidence="6 11" id="KW-0548">Nucleotidyltransferase</keyword>
<dbReference type="InterPro" id="IPR014729">
    <property type="entry name" value="Rossmann-like_a/b/a_fold"/>
</dbReference>
<feature type="domain" description="Cytidyltransferase-like" evidence="12">
    <location>
        <begin position="22"/>
        <end position="163"/>
    </location>
</feature>
<keyword evidence="9 11" id="KW-0520">NAD</keyword>
<evidence type="ECO:0000313" key="13">
    <source>
        <dbReference type="EMBL" id="MBM3222847.1"/>
    </source>
</evidence>
<organism evidence="13 14">
    <name type="scientific">Tectimicrobiota bacterium</name>
    <dbReference type="NCBI Taxonomy" id="2528274"/>
    <lineage>
        <taxon>Bacteria</taxon>
        <taxon>Pseudomonadati</taxon>
        <taxon>Nitrospinota/Tectimicrobiota group</taxon>
        <taxon>Candidatus Tectimicrobiota</taxon>
    </lineage>
</organism>
<accession>A0A937W021</accession>
<evidence type="ECO:0000256" key="2">
    <source>
        <dbReference type="ARBA" id="ARBA00005019"/>
    </source>
</evidence>
<evidence type="ECO:0000256" key="1">
    <source>
        <dbReference type="ARBA" id="ARBA00002324"/>
    </source>
</evidence>
<dbReference type="GO" id="GO:0009435">
    <property type="term" value="P:NAD+ biosynthetic process"/>
    <property type="evidence" value="ECO:0007669"/>
    <property type="project" value="UniProtKB-UniRule"/>
</dbReference>
<dbReference type="PANTHER" id="PTHR39321:SF3">
    <property type="entry name" value="PHOSPHOPANTETHEINE ADENYLYLTRANSFERASE"/>
    <property type="match status" value="1"/>
</dbReference>
<evidence type="ECO:0000313" key="14">
    <source>
        <dbReference type="Proteomes" id="UP000712673"/>
    </source>
</evidence>
<evidence type="ECO:0000256" key="5">
    <source>
        <dbReference type="ARBA" id="ARBA00022679"/>
    </source>
</evidence>
<evidence type="ECO:0000256" key="6">
    <source>
        <dbReference type="ARBA" id="ARBA00022695"/>
    </source>
</evidence>
<sequence length="197" mass="21840">MCKCQASLSSAFTESCMRRYTVYGGSFDPVHLGHISLIERAVALGYGVLMVPAFRHAFGKQSAPFAHRVRMGELALLDCHLHTQARVCTIERTLAQASTAPVYTYDVLCALQERYGSAPCLLVGPDIATEWERWYKHTEIDQAFGRLTLPLTHAIRSTDIRRRIQAGAEPRALHALLPAAVAAYISNHGLYRVADVE</sequence>
<dbReference type="PANTHER" id="PTHR39321">
    <property type="entry name" value="NICOTINATE-NUCLEOTIDE ADENYLYLTRANSFERASE-RELATED"/>
    <property type="match status" value="1"/>
</dbReference>
<dbReference type="EC" id="2.7.7.18" evidence="11"/>
<dbReference type="GO" id="GO:0005524">
    <property type="term" value="F:ATP binding"/>
    <property type="evidence" value="ECO:0007669"/>
    <property type="project" value="UniProtKB-KW"/>
</dbReference>
<comment type="caution">
    <text evidence="13">The sequence shown here is derived from an EMBL/GenBank/DDBJ whole genome shotgun (WGS) entry which is preliminary data.</text>
</comment>
<comment type="catalytic activity">
    <reaction evidence="10 11">
        <text>nicotinate beta-D-ribonucleotide + ATP + H(+) = deamido-NAD(+) + diphosphate</text>
        <dbReference type="Rhea" id="RHEA:22860"/>
        <dbReference type="ChEBI" id="CHEBI:15378"/>
        <dbReference type="ChEBI" id="CHEBI:30616"/>
        <dbReference type="ChEBI" id="CHEBI:33019"/>
        <dbReference type="ChEBI" id="CHEBI:57502"/>
        <dbReference type="ChEBI" id="CHEBI:58437"/>
        <dbReference type="EC" id="2.7.7.18"/>
    </reaction>
</comment>
<evidence type="ECO:0000259" key="12">
    <source>
        <dbReference type="Pfam" id="PF01467"/>
    </source>
</evidence>
<dbReference type="Proteomes" id="UP000712673">
    <property type="component" value="Unassembled WGS sequence"/>
</dbReference>
<dbReference type="Gene3D" id="3.40.50.620">
    <property type="entry name" value="HUPs"/>
    <property type="match status" value="1"/>
</dbReference>
<evidence type="ECO:0000256" key="3">
    <source>
        <dbReference type="ARBA" id="ARBA00009014"/>
    </source>
</evidence>
<evidence type="ECO:0000256" key="10">
    <source>
        <dbReference type="ARBA" id="ARBA00048721"/>
    </source>
</evidence>
<proteinExistence type="inferred from homology"/>
<protein>
    <recommendedName>
        <fullName evidence="11">Probable nicotinate-nucleotide adenylyltransferase</fullName>
        <ecNumber evidence="11">2.7.7.18</ecNumber>
    </recommendedName>
    <alternativeName>
        <fullName evidence="11">Deamido-NAD(+) diphosphorylase</fullName>
    </alternativeName>
    <alternativeName>
        <fullName evidence="11">Deamido-NAD(+) pyrophosphorylase</fullName>
    </alternativeName>
    <alternativeName>
        <fullName evidence="11">Nicotinate mononucleotide adenylyltransferase</fullName>
        <shortName evidence="11">NaMN adenylyltransferase</shortName>
    </alternativeName>
</protein>
<keyword evidence="5 11" id="KW-0808">Transferase</keyword>
<keyword evidence="8 11" id="KW-0067">ATP-binding</keyword>
<evidence type="ECO:0000256" key="11">
    <source>
        <dbReference type="HAMAP-Rule" id="MF_00244"/>
    </source>
</evidence>
<reference evidence="13" key="1">
    <citation type="submission" date="2019-03" db="EMBL/GenBank/DDBJ databases">
        <title>Lake Tanganyika Metagenome-Assembled Genomes (MAGs).</title>
        <authorList>
            <person name="Tran P."/>
        </authorList>
    </citation>
    <scope>NUCLEOTIDE SEQUENCE</scope>
    <source>
        <strain evidence="13">K_DeepCast_65m_m2_066</strain>
    </source>
</reference>
<dbReference type="InterPro" id="IPR004821">
    <property type="entry name" value="Cyt_trans-like"/>
</dbReference>
<dbReference type="NCBIfam" id="TIGR00125">
    <property type="entry name" value="cyt_tran_rel"/>
    <property type="match status" value="1"/>
</dbReference>
<dbReference type="GO" id="GO:0004515">
    <property type="term" value="F:nicotinate-nucleotide adenylyltransferase activity"/>
    <property type="evidence" value="ECO:0007669"/>
    <property type="project" value="UniProtKB-UniRule"/>
</dbReference>
<keyword evidence="7 11" id="KW-0547">Nucleotide-binding</keyword>
<keyword evidence="4 11" id="KW-0662">Pyridine nucleotide biosynthesis</keyword>
<comment type="pathway">
    <text evidence="2 11">Cofactor biosynthesis; NAD(+) biosynthesis; deamido-NAD(+) from nicotinate D-ribonucleotide: step 1/1.</text>
</comment>
<evidence type="ECO:0000256" key="7">
    <source>
        <dbReference type="ARBA" id="ARBA00022741"/>
    </source>
</evidence>
<dbReference type="Pfam" id="PF01467">
    <property type="entry name" value="CTP_transf_like"/>
    <property type="match status" value="1"/>
</dbReference>
<dbReference type="HAMAP" id="MF_00244">
    <property type="entry name" value="NaMN_adenylyltr"/>
    <property type="match status" value="1"/>
</dbReference>
<dbReference type="SUPFAM" id="SSF52374">
    <property type="entry name" value="Nucleotidylyl transferase"/>
    <property type="match status" value="1"/>
</dbReference>
<name>A0A937W021_UNCTE</name>
<evidence type="ECO:0000256" key="4">
    <source>
        <dbReference type="ARBA" id="ARBA00022642"/>
    </source>
</evidence>
<evidence type="ECO:0000256" key="9">
    <source>
        <dbReference type="ARBA" id="ARBA00023027"/>
    </source>
</evidence>
<dbReference type="AlphaFoldDB" id="A0A937W021"/>
<gene>
    <name evidence="11" type="primary">nadD</name>
    <name evidence="13" type="ORF">FJZ47_03455</name>
</gene>